<dbReference type="AlphaFoldDB" id="A0A292Q729"/>
<keyword evidence="2" id="KW-1185">Reference proteome</keyword>
<sequence>MGPRQRGMAIPYIFEPIDSYSVNHYNTLPSAVPTDCEQKISLALKTNLITMTDVWSDDQSTSHRSSIFQVLHGISSGDSVIASGINSASVAHSDAPNLMGLSTAFTNLCAHLPQSNKLKFTSPSTLARQMATRIRRCLRFERGCYVHVSGVAKVKIDEIDDAFQDLGIRGCVRFTYEHDLEAMIIRCMPSEVHERASWSFMTKLAFKIAAIPGHSEDSILPVGSTRFPVPGKRLMGGSNQRIPEQMETNGHLLSSKLVCRKPCYPSVRTLVGG</sequence>
<organism evidence="1 2">
    <name type="scientific">Tuber aestivum</name>
    <name type="common">summer truffle</name>
    <dbReference type="NCBI Taxonomy" id="59557"/>
    <lineage>
        <taxon>Eukaryota</taxon>
        <taxon>Fungi</taxon>
        <taxon>Dikarya</taxon>
        <taxon>Ascomycota</taxon>
        <taxon>Pezizomycotina</taxon>
        <taxon>Pezizomycetes</taxon>
        <taxon>Pezizales</taxon>
        <taxon>Tuberaceae</taxon>
        <taxon>Tuber</taxon>
    </lineage>
</organism>
<accession>A0A292Q729</accession>
<evidence type="ECO:0000313" key="2">
    <source>
        <dbReference type="Proteomes" id="UP001412239"/>
    </source>
</evidence>
<dbReference type="Proteomes" id="UP001412239">
    <property type="component" value="Unassembled WGS sequence"/>
</dbReference>
<gene>
    <name evidence="1" type="ORF">GSTUAT00000242001</name>
</gene>
<dbReference type="EMBL" id="LN890945">
    <property type="protein sequence ID" value="CUS15539.1"/>
    <property type="molecule type" value="Genomic_DNA"/>
</dbReference>
<name>A0A292Q729_9PEZI</name>
<proteinExistence type="predicted"/>
<protein>
    <submittedName>
        <fullName evidence="1">Uncharacterized protein</fullName>
    </submittedName>
</protein>
<reference evidence="1" key="1">
    <citation type="submission" date="2015-10" db="EMBL/GenBank/DDBJ databases">
        <authorList>
            <person name="Regsiter A."/>
            <person name="william w."/>
        </authorList>
    </citation>
    <scope>NUCLEOTIDE SEQUENCE</scope>
    <source>
        <strain evidence="1">Montdore</strain>
    </source>
</reference>
<evidence type="ECO:0000313" key="1">
    <source>
        <dbReference type="EMBL" id="CUS15539.1"/>
    </source>
</evidence>